<dbReference type="AlphaFoldDB" id="A0A084B7Q2"/>
<evidence type="ECO:0000256" key="3">
    <source>
        <dbReference type="ARBA" id="ARBA00022679"/>
    </source>
</evidence>
<comment type="pathway">
    <text evidence="1">Secondary metabolite biosynthesis.</text>
</comment>
<evidence type="ECO:0000256" key="4">
    <source>
        <dbReference type="ARBA" id="ARBA00023315"/>
    </source>
</evidence>
<sequence length="498" mass="55074">MDVFRRLLGAQPASNTPPRVLTDDVYPLHMLDDTKTLRGIVVTWTLRFNDALDADKLHTSLSRLLEIGDWRKLGGRLRINVENGELEIHVPRPFSAERPAVSYSHQALAMDIDEHPLARTLPKVTEGPSIQAGPPEFRAFAAREDAPAVLEDFLYQDTSQLSLHITSFNNATLVALSWPHTLMDVMGQKALLHGWSLVLAGQESKVPPLLGAREDAICAAADATVERTEIFKLGQKQLKGWAMLAFGLRYAWDQLWSPVVETRTVFLPKRVMEKMRSQAESDLAAAHIGEERPFVSDGDLLTAWAVRAVASSLPRPRPVTVLHAVNARFRLTSLLQAPGVYVQNMAVAAFAFLSHKVATESLGVIALENRRHLVEQSTEAQVLAFLRELRCQAKTESDPALLCGESDAVLLPFTNWTRANISKVADFSHAVIRAGETGRSRTNPPGTLVFHHAQSMQSAAGTTNVVVVLGKDHGDNYWLTGLLQPHVWETVDENLRVM</sequence>
<dbReference type="GO" id="GO:0016746">
    <property type="term" value="F:acyltransferase activity"/>
    <property type="evidence" value="ECO:0007669"/>
    <property type="project" value="UniProtKB-KW"/>
</dbReference>
<dbReference type="Proteomes" id="UP000028045">
    <property type="component" value="Unassembled WGS sequence"/>
</dbReference>
<evidence type="ECO:0000256" key="1">
    <source>
        <dbReference type="ARBA" id="ARBA00005179"/>
    </source>
</evidence>
<dbReference type="PANTHER" id="PTHR31896">
    <property type="entry name" value="FAMILY REGULATORY PROTEIN, PUTATIVE (AFU_ORTHOLOGUE AFUA_3G14730)-RELATED"/>
    <property type="match status" value="1"/>
</dbReference>
<keyword evidence="3" id="KW-0808">Transferase</keyword>
<dbReference type="EMBL" id="KL647818">
    <property type="protein sequence ID" value="KEY73581.1"/>
    <property type="molecule type" value="Genomic_DNA"/>
</dbReference>
<proteinExistence type="inferred from homology"/>
<reference evidence="5 6" key="1">
    <citation type="journal article" date="2014" name="BMC Genomics">
        <title>Comparative genome sequencing reveals chemotype-specific gene clusters in the toxigenic black mold Stachybotrys.</title>
        <authorList>
            <person name="Semeiks J."/>
            <person name="Borek D."/>
            <person name="Otwinowski Z."/>
            <person name="Grishin N.V."/>
        </authorList>
    </citation>
    <scope>NUCLEOTIDE SEQUENCE [LARGE SCALE GENOMIC DNA]</scope>
    <source>
        <strain evidence="6">CBS 109288 / IBT 7711</strain>
    </source>
</reference>
<keyword evidence="6" id="KW-1185">Reference proteome</keyword>
<dbReference type="PANTHER" id="PTHR31896:SF69">
    <property type="entry name" value="FAMILY REGULATORY PROTEIN, PUTATIVE (AFU_ORTHOLOGUE AFUA_3G14730)-RELATED"/>
    <property type="match status" value="1"/>
</dbReference>
<gene>
    <name evidence="5" type="ORF">S7711_09196</name>
</gene>
<keyword evidence="4" id="KW-0012">Acyltransferase</keyword>
<dbReference type="HOGENOM" id="CLU_029797_2_1_1"/>
<dbReference type="InterPro" id="IPR051283">
    <property type="entry name" value="Sec_Metabolite_Acyltrans"/>
</dbReference>
<evidence type="ECO:0000256" key="2">
    <source>
        <dbReference type="ARBA" id="ARBA00009861"/>
    </source>
</evidence>
<dbReference type="InterPro" id="IPR023213">
    <property type="entry name" value="CAT-like_dom_sf"/>
</dbReference>
<protein>
    <submittedName>
        <fullName evidence="5">Uncharacterized protein</fullName>
    </submittedName>
</protein>
<name>A0A084B7Q2_STACB</name>
<evidence type="ECO:0000313" key="5">
    <source>
        <dbReference type="EMBL" id="KEY73581.1"/>
    </source>
</evidence>
<evidence type="ECO:0000313" key="6">
    <source>
        <dbReference type="Proteomes" id="UP000028045"/>
    </source>
</evidence>
<dbReference type="Gene3D" id="3.30.559.10">
    <property type="entry name" value="Chloramphenicol acetyltransferase-like domain"/>
    <property type="match status" value="2"/>
</dbReference>
<organism evidence="5 6">
    <name type="scientific">Stachybotrys chartarum (strain CBS 109288 / IBT 7711)</name>
    <name type="common">Toxic black mold</name>
    <name type="synonym">Stilbospora chartarum</name>
    <dbReference type="NCBI Taxonomy" id="1280523"/>
    <lineage>
        <taxon>Eukaryota</taxon>
        <taxon>Fungi</taxon>
        <taxon>Dikarya</taxon>
        <taxon>Ascomycota</taxon>
        <taxon>Pezizomycotina</taxon>
        <taxon>Sordariomycetes</taxon>
        <taxon>Hypocreomycetidae</taxon>
        <taxon>Hypocreales</taxon>
        <taxon>Stachybotryaceae</taxon>
        <taxon>Stachybotrys</taxon>
    </lineage>
</organism>
<comment type="similarity">
    <text evidence="2">Belongs to the plant acyltransferase family.</text>
</comment>
<accession>A0A084B7Q2</accession>
<dbReference type="OrthoDB" id="21502at2759"/>